<organism evidence="2 3">
    <name type="scientific">Pengzhenrongella sicca</name>
    <dbReference type="NCBI Taxonomy" id="2819238"/>
    <lineage>
        <taxon>Bacteria</taxon>
        <taxon>Bacillati</taxon>
        <taxon>Actinomycetota</taxon>
        <taxon>Actinomycetes</taxon>
        <taxon>Micrococcales</taxon>
        <taxon>Pengzhenrongella</taxon>
    </lineage>
</organism>
<dbReference type="AlphaFoldDB" id="A0A8A4ZL21"/>
<dbReference type="SUPFAM" id="SSF69255">
    <property type="entry name" value="gp5 N-terminal domain-like"/>
    <property type="match status" value="1"/>
</dbReference>
<evidence type="ECO:0000313" key="3">
    <source>
        <dbReference type="Proteomes" id="UP000663937"/>
    </source>
</evidence>
<evidence type="ECO:0000259" key="1">
    <source>
        <dbReference type="Pfam" id="PF04717"/>
    </source>
</evidence>
<sequence length="267" mass="27242">MTIVDTIAAIVRHELAAVRVTELGVVEAVHSHADAADDDNYGVDVTLRTSGLALRRVPVATGHVGSVAIPNVGDLVLVSFDHGDVNAPIVVARLYDDVDRPPTSTTDELVFRLPLAAADDESVLAAIRNHADASPPRELIIEMPPKITVRIVDGTVTATAGETELRLDQSGTSGGTVRVKAGTSTVVLDQDGDVTLESAGAVTLRASTDLTLEAGGSVTITAGTSLDATAGTTAKVQGSLSATLEGSAGATVQGGFVTIKGQTSFSP</sequence>
<dbReference type="SUPFAM" id="SSF69349">
    <property type="entry name" value="Phage fibre proteins"/>
    <property type="match status" value="1"/>
</dbReference>
<dbReference type="KEGG" id="psic:J4E96_09975"/>
<protein>
    <recommendedName>
        <fullName evidence="1">Gp5/Type VI secretion system Vgr protein OB-fold domain-containing protein</fullName>
    </recommendedName>
</protein>
<feature type="domain" description="Gp5/Type VI secretion system Vgr protein OB-fold" evidence="1">
    <location>
        <begin position="57"/>
        <end position="95"/>
    </location>
</feature>
<dbReference type="Gene3D" id="2.40.50.230">
    <property type="entry name" value="Gp5 N-terminal domain"/>
    <property type="match status" value="1"/>
</dbReference>
<dbReference type="Proteomes" id="UP000663937">
    <property type="component" value="Chromosome"/>
</dbReference>
<dbReference type="InterPro" id="IPR006531">
    <property type="entry name" value="Gp5/Vgr_OB"/>
</dbReference>
<accession>A0A8A4ZL21</accession>
<dbReference type="EMBL" id="CP071868">
    <property type="protein sequence ID" value="QTE31206.1"/>
    <property type="molecule type" value="Genomic_DNA"/>
</dbReference>
<name>A0A8A4ZL21_9MICO</name>
<dbReference type="Pfam" id="PF04717">
    <property type="entry name" value="Phage_base_V"/>
    <property type="match status" value="1"/>
</dbReference>
<gene>
    <name evidence="2" type="ORF">J4E96_09975</name>
</gene>
<reference evidence="2" key="1">
    <citation type="submission" date="2021-03" db="EMBL/GenBank/DDBJ databases">
        <title>Pengzhenrongella sicca gen. nov., sp. nov., a new member of suborder Micrococcineae isolated from High-Arctic tundra soil.</title>
        <authorList>
            <person name="Peng F."/>
        </authorList>
    </citation>
    <scope>NUCLEOTIDE SEQUENCE</scope>
    <source>
        <strain evidence="2">LRZ-2</strain>
    </source>
</reference>
<proteinExistence type="predicted"/>
<keyword evidence="3" id="KW-1185">Reference proteome</keyword>
<evidence type="ECO:0000313" key="2">
    <source>
        <dbReference type="EMBL" id="QTE31206.1"/>
    </source>
</evidence>
<dbReference type="RefSeq" id="WP_227425594.1">
    <property type="nucleotide sequence ID" value="NZ_CP071868.1"/>
</dbReference>
<dbReference type="InterPro" id="IPR037026">
    <property type="entry name" value="Vgr_OB-fold_dom_sf"/>
</dbReference>